<dbReference type="Pfam" id="PF13424">
    <property type="entry name" value="TPR_12"/>
    <property type="match status" value="1"/>
</dbReference>
<evidence type="ECO:0000256" key="1">
    <source>
        <dbReference type="ARBA" id="ARBA00004141"/>
    </source>
</evidence>
<dbReference type="InterPro" id="IPR011990">
    <property type="entry name" value="TPR-like_helical_dom_sf"/>
</dbReference>
<dbReference type="PROSITE" id="PS50005">
    <property type="entry name" value="TPR"/>
    <property type="match status" value="7"/>
</dbReference>
<feature type="repeat" description="TPR" evidence="13">
    <location>
        <begin position="600"/>
        <end position="633"/>
    </location>
</feature>
<keyword evidence="11 14" id="KW-1133">Transmembrane helix</keyword>
<feature type="transmembrane region" description="Helical" evidence="14">
    <location>
        <begin position="461"/>
        <end position="481"/>
    </location>
</feature>
<keyword evidence="16" id="KW-0328">Glycosyltransferase</keyword>
<comment type="pathway">
    <text evidence="3">Protein modification; protein glycosylation.</text>
</comment>
<evidence type="ECO:0000256" key="6">
    <source>
        <dbReference type="ARBA" id="ARBA00022679"/>
    </source>
</evidence>
<dbReference type="PROSITE" id="PS50293">
    <property type="entry name" value="TPR_REGION"/>
    <property type="match status" value="3"/>
</dbReference>
<dbReference type="InterPro" id="IPR052384">
    <property type="entry name" value="TMTC_O-mannosyltransferase"/>
</dbReference>
<feature type="transmembrane region" description="Helical" evidence="14">
    <location>
        <begin position="350"/>
        <end position="368"/>
    </location>
</feature>
<evidence type="ECO:0000313" key="17">
    <source>
        <dbReference type="Proteomes" id="UP000683360"/>
    </source>
</evidence>
<feature type="transmembrane region" description="Helical" evidence="14">
    <location>
        <begin position="143"/>
        <end position="160"/>
    </location>
</feature>
<dbReference type="Proteomes" id="UP000683360">
    <property type="component" value="Unassembled WGS sequence"/>
</dbReference>
<feature type="repeat" description="TPR" evidence="13">
    <location>
        <begin position="645"/>
        <end position="678"/>
    </location>
</feature>
<evidence type="ECO:0000256" key="8">
    <source>
        <dbReference type="ARBA" id="ARBA00022737"/>
    </source>
</evidence>
<keyword evidence="7 14" id="KW-0812">Transmembrane</keyword>
<feature type="repeat" description="TPR" evidence="13">
    <location>
        <begin position="682"/>
        <end position="715"/>
    </location>
</feature>
<protein>
    <recommendedName>
        <fullName evidence="5">dolichyl-phosphate-mannose--protein mannosyltransferase</fullName>
        <ecNumber evidence="5">2.4.1.109</ecNumber>
    </recommendedName>
</protein>
<dbReference type="InterPro" id="IPR019734">
    <property type="entry name" value="TPR_rpt"/>
</dbReference>
<accession>A0A8S3TMP0</accession>
<dbReference type="AlphaFoldDB" id="A0A8S3TMP0"/>
<dbReference type="Gene3D" id="1.25.40.10">
    <property type="entry name" value="Tetratricopeptide repeat domain"/>
    <property type="match status" value="3"/>
</dbReference>
<dbReference type="EC" id="2.4.1.109" evidence="5"/>
<evidence type="ECO:0000256" key="9">
    <source>
        <dbReference type="ARBA" id="ARBA00022803"/>
    </source>
</evidence>
<dbReference type="Pfam" id="PF00515">
    <property type="entry name" value="TPR_1"/>
    <property type="match status" value="1"/>
</dbReference>
<evidence type="ECO:0000256" key="14">
    <source>
        <dbReference type="SAM" id="Phobius"/>
    </source>
</evidence>
<organism evidence="16 17">
    <name type="scientific">Mytilus edulis</name>
    <name type="common">Blue mussel</name>
    <dbReference type="NCBI Taxonomy" id="6550"/>
    <lineage>
        <taxon>Eukaryota</taxon>
        <taxon>Metazoa</taxon>
        <taxon>Spiralia</taxon>
        <taxon>Lophotrochozoa</taxon>
        <taxon>Mollusca</taxon>
        <taxon>Bivalvia</taxon>
        <taxon>Autobranchia</taxon>
        <taxon>Pteriomorphia</taxon>
        <taxon>Mytilida</taxon>
        <taxon>Mytiloidea</taxon>
        <taxon>Mytilidae</taxon>
        <taxon>Mytilinae</taxon>
        <taxon>Mytilus</taxon>
    </lineage>
</organism>
<sequence length="868" mass="99126">MKFEHARGKYNYRTSFILTGESDGPACKRMDYIIGLTSLWALVLYLNTLTADFAYDDSRAILKNQDLLPDTPIINIIYDDFWGTPLTHSGSHKSYRPVCVLSFRLNYLLGELEPFGYHLGNIILHAVVTALFTHFARIVLQETFPTLIAGLLFAAHPVHTEAVAGIVGRADVGACLFFLLALLSYMKYVRYRDENYSSDGGGQGDNKRKILFFTLTAICTTLSMLTKEQGVTVIAVCAAYDLFVQHKVKITDLINMKWDLYKKEMEGLILLFILGASLVAFRFMFMGNKTPEFAPSDNPAADSNNSLAKFLTFTLLPVYNFWILLCPRVLSFDWSMEAIPLVEKILDARNSLTLLFYTILGYFSICLLKHIHRPRLKKYTPHLNGNGIAHHYSHSTKHVIPKIYKTRRSSNSSTDSEEETIAVMKYSLQDISIISLSILIFPFIPATNIFFYVGFVIAERVLYIPSMGFCLLVAYGAYLLYRKYFNDVWKKQCVIVCVALTILLMSGRTVLRNDVWDNEENLYKSGIQINPAKAWANLANVWNQQGRLTSAEYAYKKALTYRGNMADTHYNLGILYQDTKRYDEAIESYSRAISYRPKLSMAHLNLGILYANKGKYEEAEKVYKHCADLDTSGLKDPRLHANTKISSLYNLGRMYAEINRYQEAIDTYKEALKRRPSHYAPQSIYNMMGEVYTKLGKLSDAEHWYREALKSKPDHIPAHLTMAKLYHKQNKNTDAEEWFKKAKEVSPDDPSVDHHYAHFLSETGRLNEAAQLYEQAIIKSPQDFELVFNAANTLRQVGNNERSEQLYKRATSIKPNSATAHMNLGAMYHINNKLKEAEASYLRALELKPDDVTTQQNLVKLRNLMSKS</sequence>
<feature type="domain" description="DUF1736" evidence="15">
    <location>
        <begin position="288"/>
        <end position="360"/>
    </location>
</feature>
<evidence type="ECO:0000313" key="16">
    <source>
        <dbReference type="EMBL" id="CAG2231594.1"/>
    </source>
</evidence>
<feature type="repeat" description="TPR" evidence="13">
    <location>
        <begin position="566"/>
        <end position="599"/>
    </location>
</feature>
<keyword evidence="6 16" id="KW-0808">Transferase</keyword>
<dbReference type="PANTHER" id="PTHR44216:SF3">
    <property type="entry name" value="PROTEIN O-MANNOSYL-TRANSFERASE TMTC2"/>
    <property type="match status" value="1"/>
</dbReference>
<evidence type="ECO:0000256" key="5">
    <source>
        <dbReference type="ARBA" id="ARBA00012839"/>
    </source>
</evidence>
<feature type="transmembrane region" description="Helical" evidence="14">
    <location>
        <begin position="267"/>
        <end position="285"/>
    </location>
</feature>
<evidence type="ECO:0000256" key="2">
    <source>
        <dbReference type="ARBA" id="ARBA00004240"/>
    </source>
</evidence>
<evidence type="ECO:0000256" key="4">
    <source>
        <dbReference type="ARBA" id="ARBA00007882"/>
    </source>
</evidence>
<feature type="repeat" description="TPR" evidence="13">
    <location>
        <begin position="532"/>
        <end position="565"/>
    </location>
</feature>
<feature type="transmembrane region" description="Helical" evidence="14">
    <location>
        <begin position="115"/>
        <end position="136"/>
    </location>
</feature>
<name>A0A8S3TMP0_MYTED</name>
<feature type="transmembrane region" description="Helical" evidence="14">
    <location>
        <begin position="433"/>
        <end position="455"/>
    </location>
</feature>
<reference evidence="16" key="1">
    <citation type="submission" date="2021-03" db="EMBL/GenBank/DDBJ databases">
        <authorList>
            <person name="Bekaert M."/>
        </authorList>
    </citation>
    <scope>NUCLEOTIDE SEQUENCE</scope>
</reference>
<comment type="caution">
    <text evidence="16">The sequence shown here is derived from an EMBL/GenBank/DDBJ whole genome shotgun (WGS) entry which is preliminary data.</text>
</comment>
<evidence type="ECO:0000256" key="3">
    <source>
        <dbReference type="ARBA" id="ARBA00004922"/>
    </source>
</evidence>
<keyword evidence="12 14" id="KW-0472">Membrane</keyword>
<feature type="repeat" description="TPR" evidence="13">
    <location>
        <begin position="818"/>
        <end position="851"/>
    </location>
</feature>
<feature type="transmembrane region" description="Helical" evidence="14">
    <location>
        <begin position="166"/>
        <end position="189"/>
    </location>
</feature>
<evidence type="ECO:0000259" key="15">
    <source>
        <dbReference type="Pfam" id="PF08409"/>
    </source>
</evidence>
<dbReference type="Pfam" id="PF08409">
    <property type="entry name" value="TMTC_DUF1736"/>
    <property type="match status" value="1"/>
</dbReference>
<keyword evidence="8" id="KW-0677">Repeat</keyword>
<dbReference type="SUPFAM" id="SSF48452">
    <property type="entry name" value="TPR-like"/>
    <property type="match status" value="2"/>
</dbReference>
<evidence type="ECO:0000256" key="7">
    <source>
        <dbReference type="ARBA" id="ARBA00022692"/>
    </source>
</evidence>
<proteinExistence type="inferred from homology"/>
<dbReference type="Pfam" id="PF14559">
    <property type="entry name" value="TPR_19"/>
    <property type="match status" value="1"/>
</dbReference>
<evidence type="ECO:0000256" key="13">
    <source>
        <dbReference type="PROSITE-ProRule" id="PRU00339"/>
    </source>
</evidence>
<evidence type="ECO:0000256" key="10">
    <source>
        <dbReference type="ARBA" id="ARBA00022824"/>
    </source>
</evidence>
<gene>
    <name evidence="16" type="ORF">MEDL_44360</name>
</gene>
<dbReference type="InterPro" id="IPR013618">
    <property type="entry name" value="TMTC_DUF1736"/>
</dbReference>
<dbReference type="OrthoDB" id="19588at2759"/>
<feature type="repeat" description="TPR" evidence="13">
    <location>
        <begin position="716"/>
        <end position="749"/>
    </location>
</feature>
<evidence type="ECO:0000256" key="12">
    <source>
        <dbReference type="ARBA" id="ARBA00023136"/>
    </source>
</evidence>
<keyword evidence="9 13" id="KW-0802">TPR repeat</keyword>
<dbReference type="Pfam" id="PF13432">
    <property type="entry name" value="TPR_16"/>
    <property type="match status" value="1"/>
</dbReference>
<comment type="subcellular location">
    <subcellularLocation>
        <location evidence="2">Endoplasmic reticulum</location>
    </subcellularLocation>
    <subcellularLocation>
        <location evidence="1">Membrane</location>
        <topology evidence="1">Multi-pass membrane protein</topology>
    </subcellularLocation>
</comment>
<comment type="similarity">
    <text evidence="4">Belongs to the TMTC family.</text>
</comment>
<keyword evidence="10" id="KW-0256">Endoplasmic reticulum</keyword>
<evidence type="ECO:0000256" key="11">
    <source>
        <dbReference type="ARBA" id="ARBA00022989"/>
    </source>
</evidence>
<dbReference type="SMART" id="SM00028">
    <property type="entry name" value="TPR"/>
    <property type="match status" value="9"/>
</dbReference>
<feature type="transmembrane region" description="Helical" evidence="14">
    <location>
        <begin position="32"/>
        <end position="55"/>
    </location>
</feature>
<dbReference type="GO" id="GO:0005789">
    <property type="term" value="C:endoplasmic reticulum membrane"/>
    <property type="evidence" value="ECO:0007669"/>
    <property type="project" value="TreeGrafter"/>
</dbReference>
<feature type="transmembrane region" description="Helical" evidence="14">
    <location>
        <begin position="306"/>
        <end position="330"/>
    </location>
</feature>
<dbReference type="GO" id="GO:0004169">
    <property type="term" value="F:dolichyl-phosphate-mannose-protein mannosyltransferase activity"/>
    <property type="evidence" value="ECO:0007669"/>
    <property type="project" value="UniProtKB-EC"/>
</dbReference>
<keyword evidence="17" id="KW-1185">Reference proteome</keyword>
<dbReference type="PANTHER" id="PTHR44216">
    <property type="entry name" value="PROTEIN O-MANNOSYL-TRANSFERASE TMTC2"/>
    <property type="match status" value="1"/>
</dbReference>
<dbReference type="EMBL" id="CAJPWZ010002149">
    <property type="protein sequence ID" value="CAG2231594.1"/>
    <property type="molecule type" value="Genomic_DNA"/>
</dbReference>